<gene>
    <name evidence="8" type="ORF">PHYBLDRAFT_73017</name>
</gene>
<dbReference type="InterPro" id="IPR036291">
    <property type="entry name" value="NAD(P)-bd_dom_sf"/>
</dbReference>
<evidence type="ECO:0000313" key="8">
    <source>
        <dbReference type="EMBL" id="OAD68250.1"/>
    </source>
</evidence>
<dbReference type="AlphaFoldDB" id="A0A163D2I4"/>
<reference evidence="9" key="1">
    <citation type="submission" date="2015-06" db="EMBL/GenBank/DDBJ databases">
        <title>Expansion of signal transduction pathways in fungi by whole-genome duplication.</title>
        <authorList>
            <consortium name="DOE Joint Genome Institute"/>
            <person name="Corrochano L.M."/>
            <person name="Kuo A."/>
            <person name="Marcet-Houben M."/>
            <person name="Polaino S."/>
            <person name="Salamov A."/>
            <person name="Villalobos J.M."/>
            <person name="Alvarez M.I."/>
            <person name="Avalos J."/>
            <person name="Benito E.P."/>
            <person name="Benoit I."/>
            <person name="Burger G."/>
            <person name="Camino L.P."/>
            <person name="Canovas D."/>
            <person name="Cerda-Olmedo E."/>
            <person name="Cheng J.-F."/>
            <person name="Dominguez A."/>
            <person name="Elias M."/>
            <person name="Eslava A.P."/>
            <person name="Glaser F."/>
            <person name="Grimwood J."/>
            <person name="Gutierrez G."/>
            <person name="Heitman J."/>
            <person name="Henrissat B."/>
            <person name="Iturriaga E.A."/>
            <person name="Lang B.F."/>
            <person name="Lavin J.L."/>
            <person name="Lee S."/>
            <person name="Li W."/>
            <person name="Lindquist E."/>
            <person name="Lopez-Garcia S."/>
            <person name="Luque E.M."/>
            <person name="Marcos A.T."/>
            <person name="Martin J."/>
            <person name="McCluskey K."/>
            <person name="Medina H.R."/>
            <person name="Miralles-Duran A."/>
            <person name="Miyazaki A."/>
            <person name="Munoz-Torres E."/>
            <person name="Oguiza J.A."/>
            <person name="Ohm R."/>
            <person name="Olmedo M."/>
            <person name="Orejas M."/>
            <person name="Ortiz-Castellanos L."/>
            <person name="Pisabarro A.G."/>
            <person name="Rodriguez-Romero J."/>
            <person name="Ruiz-Herrera J."/>
            <person name="Ruiz-Vazquez R."/>
            <person name="Sanz C."/>
            <person name="Schackwitz W."/>
            <person name="Schmutz J."/>
            <person name="Shahriari M."/>
            <person name="Shelest E."/>
            <person name="Silva-Franco F."/>
            <person name="Soanes D."/>
            <person name="Syed K."/>
            <person name="Tagua V.G."/>
            <person name="Talbot N.J."/>
            <person name="Thon M."/>
            <person name="De vries R.P."/>
            <person name="Wiebenga A."/>
            <person name="Yadav J.S."/>
            <person name="Braun E.L."/>
            <person name="Baker S."/>
            <person name="Garre V."/>
            <person name="Horwitz B."/>
            <person name="Torres-Martinez S."/>
            <person name="Idnurm A."/>
            <person name="Herrera-Estrella A."/>
            <person name="Gabaldon T."/>
            <person name="Grigoriev I.V."/>
        </authorList>
    </citation>
    <scope>NUCLEOTIDE SEQUENCE [LARGE SCALE GENOMIC DNA]</scope>
    <source>
        <strain evidence="9">NRRL 1555(-)</strain>
    </source>
</reference>
<evidence type="ECO:0000256" key="4">
    <source>
        <dbReference type="ARBA" id="ARBA00042988"/>
    </source>
</evidence>
<protein>
    <recommendedName>
        <fullName evidence="3">D-xylose 1-dehydrogenase (NADP(+), D-xylono-1,5-lactone-forming)</fullName>
        <ecNumber evidence="3">1.1.1.179</ecNumber>
    </recommendedName>
    <alternativeName>
        <fullName evidence="4">D-xylose-NADP dehydrogenase</fullName>
    </alternativeName>
</protein>
<keyword evidence="2" id="KW-0560">Oxidoreductase</keyword>
<dbReference type="EC" id="1.1.1.179" evidence="3"/>
<dbReference type="SUPFAM" id="SSF55347">
    <property type="entry name" value="Glyceraldehyde-3-phosphate dehydrogenase-like, C-terminal domain"/>
    <property type="match status" value="1"/>
</dbReference>
<dbReference type="FunCoup" id="A0A163D2I4">
    <property type="interactions" value="2"/>
</dbReference>
<dbReference type="Pfam" id="PF01408">
    <property type="entry name" value="GFO_IDH_MocA"/>
    <property type="match status" value="1"/>
</dbReference>
<dbReference type="InterPro" id="IPR055170">
    <property type="entry name" value="GFO_IDH_MocA-like_dom"/>
</dbReference>
<dbReference type="InterPro" id="IPR050984">
    <property type="entry name" value="Gfo/Idh/MocA_domain"/>
</dbReference>
<evidence type="ECO:0000259" key="6">
    <source>
        <dbReference type="Pfam" id="PF01408"/>
    </source>
</evidence>
<dbReference type="PANTHER" id="PTHR22604">
    <property type="entry name" value="OXIDOREDUCTASES"/>
    <property type="match status" value="1"/>
</dbReference>
<dbReference type="Gene3D" id="3.30.360.10">
    <property type="entry name" value="Dihydrodipicolinate Reductase, domain 2"/>
    <property type="match status" value="1"/>
</dbReference>
<dbReference type="GeneID" id="29003667"/>
<keyword evidence="9" id="KW-1185">Reference proteome</keyword>
<sequence>MSLRWGILGTGNIATTFANGLKQSPLNSLVAIGSRSDASAQAFGQAFGVTKAACYGTYDALLADPNVDIVYIATPHPQHCELAIKTAKAKKHMLVEKPMAMNEREVQLILDAAKENDVFLMEAYMYRCHPQTQKAAEMIKQGVVGEVKLVKASFSFEGYSLGPSSRLWRNELGGGALMDIGGYPLSWARLIAGAAQGSSPLHPTILKGVGNVQKDTQVDEWAMASLGFENKIGAQLFVGVFADADCSVEVVGTKGTLRVPNLWRPDLAVLGPTQIEVSEHGKAAAITPIVLEQTNLFTFEAEAVAKAVLSGKKECDFMTWEDSLSQVRSMDQWRKEIGLVYSADKQ</sequence>
<dbReference type="InParanoid" id="A0A163D2I4"/>
<dbReference type="RefSeq" id="XP_018286290.1">
    <property type="nucleotide sequence ID" value="XM_018442761.1"/>
</dbReference>
<comment type="similarity">
    <text evidence="1">Belongs to the Gfo/Idh/MocA family.</text>
</comment>
<dbReference type="VEuPathDB" id="FungiDB:PHYBLDRAFT_73017"/>
<evidence type="ECO:0000313" key="9">
    <source>
        <dbReference type="Proteomes" id="UP000077315"/>
    </source>
</evidence>
<organism evidence="8 9">
    <name type="scientific">Phycomyces blakesleeanus (strain ATCC 8743b / DSM 1359 / FGSC 10004 / NBRC 33097 / NRRL 1555)</name>
    <dbReference type="NCBI Taxonomy" id="763407"/>
    <lineage>
        <taxon>Eukaryota</taxon>
        <taxon>Fungi</taxon>
        <taxon>Fungi incertae sedis</taxon>
        <taxon>Mucoromycota</taxon>
        <taxon>Mucoromycotina</taxon>
        <taxon>Mucoromycetes</taxon>
        <taxon>Mucorales</taxon>
        <taxon>Phycomycetaceae</taxon>
        <taxon>Phycomyces</taxon>
    </lineage>
</organism>
<name>A0A163D2I4_PHYB8</name>
<dbReference type="Proteomes" id="UP000077315">
    <property type="component" value="Unassembled WGS sequence"/>
</dbReference>
<dbReference type="GO" id="GO:0047837">
    <property type="term" value="F:D-xylose 1-dehydrogenase (NADP+) activity"/>
    <property type="evidence" value="ECO:0007669"/>
    <property type="project" value="UniProtKB-EC"/>
</dbReference>
<dbReference type="GO" id="GO:0000166">
    <property type="term" value="F:nucleotide binding"/>
    <property type="evidence" value="ECO:0007669"/>
    <property type="project" value="InterPro"/>
</dbReference>
<dbReference type="PANTHER" id="PTHR22604:SF105">
    <property type="entry name" value="TRANS-1,2-DIHYDROBENZENE-1,2-DIOL DEHYDROGENASE"/>
    <property type="match status" value="1"/>
</dbReference>
<dbReference type="SUPFAM" id="SSF51735">
    <property type="entry name" value="NAD(P)-binding Rossmann-fold domains"/>
    <property type="match status" value="1"/>
</dbReference>
<dbReference type="InterPro" id="IPR000683">
    <property type="entry name" value="Gfo/Idh/MocA-like_OxRdtase_N"/>
</dbReference>
<comment type="catalytic activity">
    <reaction evidence="5">
        <text>D-xylose + NADP(+) = D-xylono-1,5-lactone + NADPH + H(+)</text>
        <dbReference type="Rhea" id="RHEA:22000"/>
        <dbReference type="ChEBI" id="CHEBI:15378"/>
        <dbReference type="ChEBI" id="CHEBI:15867"/>
        <dbReference type="ChEBI" id="CHEBI:53455"/>
        <dbReference type="ChEBI" id="CHEBI:57783"/>
        <dbReference type="ChEBI" id="CHEBI:58349"/>
        <dbReference type="EC" id="1.1.1.179"/>
    </reaction>
</comment>
<dbReference type="Gene3D" id="3.40.50.720">
    <property type="entry name" value="NAD(P)-binding Rossmann-like Domain"/>
    <property type="match status" value="1"/>
</dbReference>
<dbReference type="EMBL" id="KV440995">
    <property type="protein sequence ID" value="OAD68250.1"/>
    <property type="molecule type" value="Genomic_DNA"/>
</dbReference>
<dbReference type="STRING" id="763407.A0A163D2I4"/>
<evidence type="ECO:0000256" key="2">
    <source>
        <dbReference type="ARBA" id="ARBA00023002"/>
    </source>
</evidence>
<proteinExistence type="inferred from homology"/>
<evidence type="ECO:0000256" key="1">
    <source>
        <dbReference type="ARBA" id="ARBA00010928"/>
    </source>
</evidence>
<feature type="domain" description="GFO/IDH/MocA-like oxidoreductase" evidence="7">
    <location>
        <begin position="133"/>
        <end position="258"/>
    </location>
</feature>
<dbReference type="OrthoDB" id="2129491at2759"/>
<dbReference type="Pfam" id="PF22725">
    <property type="entry name" value="GFO_IDH_MocA_C3"/>
    <property type="match status" value="1"/>
</dbReference>
<feature type="domain" description="Gfo/Idh/MocA-like oxidoreductase N-terminal" evidence="6">
    <location>
        <begin position="3"/>
        <end position="123"/>
    </location>
</feature>
<evidence type="ECO:0000256" key="5">
    <source>
        <dbReference type="ARBA" id="ARBA00049233"/>
    </source>
</evidence>
<evidence type="ECO:0000259" key="7">
    <source>
        <dbReference type="Pfam" id="PF22725"/>
    </source>
</evidence>
<evidence type="ECO:0000256" key="3">
    <source>
        <dbReference type="ARBA" id="ARBA00038984"/>
    </source>
</evidence>
<accession>A0A163D2I4</accession>